<keyword evidence="2 4" id="KW-0479">Metal-binding</keyword>
<feature type="chain" id="PRO_5042921462" evidence="6">
    <location>
        <begin position="24"/>
        <end position="160"/>
    </location>
</feature>
<evidence type="ECO:0000313" key="9">
    <source>
        <dbReference type="Proteomes" id="UP000092741"/>
    </source>
</evidence>
<evidence type="ECO:0000256" key="1">
    <source>
        <dbReference type="ARBA" id="ARBA00022617"/>
    </source>
</evidence>
<dbReference type="AlphaFoldDB" id="A0AAN0Y2W8"/>
<protein>
    <submittedName>
        <fullName evidence="8">Cytochrome C</fullName>
    </submittedName>
</protein>
<dbReference type="GO" id="GO:0009055">
    <property type="term" value="F:electron transfer activity"/>
    <property type="evidence" value="ECO:0007669"/>
    <property type="project" value="InterPro"/>
</dbReference>
<dbReference type="KEGG" id="vna:PN96_05425"/>
<dbReference type="InterPro" id="IPR036909">
    <property type="entry name" value="Cyt_c-like_dom_sf"/>
</dbReference>
<dbReference type="SUPFAM" id="SSF46626">
    <property type="entry name" value="Cytochrome c"/>
    <property type="match status" value="1"/>
</dbReference>
<feature type="domain" description="Cytochrome c" evidence="7">
    <location>
        <begin position="29"/>
        <end position="132"/>
    </location>
</feature>
<reference evidence="8 9" key="1">
    <citation type="submission" date="2016-07" db="EMBL/GenBank/DDBJ databases">
        <title>Developing Vibrio natriegens as a novel, fast-growing host for biotechnology.</title>
        <authorList>
            <person name="Weinstock M.T."/>
            <person name="Hesek E.D."/>
            <person name="Wilson C.M."/>
            <person name="Gibson D.G."/>
        </authorList>
    </citation>
    <scope>NUCLEOTIDE SEQUENCE [LARGE SCALE GENOMIC DNA]</scope>
    <source>
        <strain evidence="8 9">ATCC 14048</strain>
    </source>
</reference>
<feature type="region of interest" description="Disordered" evidence="5">
    <location>
        <begin position="139"/>
        <end position="160"/>
    </location>
</feature>
<dbReference type="GO" id="GO:0046872">
    <property type="term" value="F:metal ion binding"/>
    <property type="evidence" value="ECO:0007669"/>
    <property type="project" value="UniProtKB-KW"/>
</dbReference>
<evidence type="ECO:0000256" key="4">
    <source>
        <dbReference type="PROSITE-ProRule" id="PRU00433"/>
    </source>
</evidence>
<sequence length="160" mass="17837">MAIRRIHSVILLMTIFISPVATSSDMGDDNKAKGKYLVTIGGCNDCHTAGYAPSGGAIPESQWLLGEQLGFRGPWGTTYPINLREYIGNLSESEWVATAKELKTRPPMPWWILNTMTEDDLRAVYQYVKSLGSVKNTVPSFVPPEEEPNPPYIQWPQPPE</sequence>
<dbReference type="Gene3D" id="1.10.760.10">
    <property type="entry name" value="Cytochrome c-like domain"/>
    <property type="match status" value="1"/>
</dbReference>
<dbReference type="PROSITE" id="PS51007">
    <property type="entry name" value="CYTC"/>
    <property type="match status" value="1"/>
</dbReference>
<proteinExistence type="predicted"/>
<organism evidence="8 9">
    <name type="scientific">Vibrio natriegens NBRC 15636 = ATCC 14048 = DSM 759</name>
    <dbReference type="NCBI Taxonomy" id="1219067"/>
    <lineage>
        <taxon>Bacteria</taxon>
        <taxon>Pseudomonadati</taxon>
        <taxon>Pseudomonadota</taxon>
        <taxon>Gammaproteobacteria</taxon>
        <taxon>Vibrionales</taxon>
        <taxon>Vibrionaceae</taxon>
        <taxon>Vibrio</taxon>
    </lineage>
</organism>
<name>A0AAN0Y2W8_VIBNA</name>
<keyword evidence="3 4" id="KW-0408">Iron</keyword>
<evidence type="ECO:0000256" key="5">
    <source>
        <dbReference type="SAM" id="MobiDB-lite"/>
    </source>
</evidence>
<dbReference type="EMBL" id="CP016345">
    <property type="protein sequence ID" value="ANQ12693.1"/>
    <property type="molecule type" value="Genomic_DNA"/>
</dbReference>
<dbReference type="InterPro" id="IPR009056">
    <property type="entry name" value="Cyt_c-like_dom"/>
</dbReference>
<dbReference type="RefSeq" id="WP_020336323.1">
    <property type="nucleotide sequence ID" value="NZ_ATFJ01000044.1"/>
</dbReference>
<evidence type="ECO:0000256" key="6">
    <source>
        <dbReference type="SAM" id="SignalP"/>
    </source>
</evidence>
<dbReference type="GO" id="GO:0020037">
    <property type="term" value="F:heme binding"/>
    <property type="evidence" value="ECO:0007669"/>
    <property type="project" value="InterPro"/>
</dbReference>
<evidence type="ECO:0000313" key="8">
    <source>
        <dbReference type="EMBL" id="ANQ12693.1"/>
    </source>
</evidence>
<dbReference type="GeneID" id="70912223"/>
<evidence type="ECO:0000259" key="7">
    <source>
        <dbReference type="PROSITE" id="PS51007"/>
    </source>
</evidence>
<feature type="compositionally biased region" description="Pro residues" evidence="5">
    <location>
        <begin position="149"/>
        <end position="160"/>
    </location>
</feature>
<evidence type="ECO:0000256" key="2">
    <source>
        <dbReference type="ARBA" id="ARBA00022723"/>
    </source>
</evidence>
<keyword evidence="6" id="KW-0732">Signal</keyword>
<dbReference type="Proteomes" id="UP000092741">
    <property type="component" value="Chromosome 1"/>
</dbReference>
<gene>
    <name evidence="8" type="ORF">BA890_07915</name>
</gene>
<evidence type="ECO:0000256" key="3">
    <source>
        <dbReference type="ARBA" id="ARBA00023004"/>
    </source>
</evidence>
<keyword evidence="1 4" id="KW-0349">Heme</keyword>
<keyword evidence="9" id="KW-1185">Reference proteome</keyword>
<accession>A0AAN0Y2W8</accession>
<feature type="signal peptide" evidence="6">
    <location>
        <begin position="1"/>
        <end position="23"/>
    </location>
</feature>